<keyword evidence="3" id="KW-1185">Reference proteome</keyword>
<evidence type="ECO:0000256" key="1">
    <source>
        <dbReference type="SAM" id="Phobius"/>
    </source>
</evidence>
<name>A0A1I6UDN8_9EURY</name>
<keyword evidence="1" id="KW-1133">Transmembrane helix</keyword>
<gene>
    <name evidence="2" type="ORF">SAMN04488556_3779</name>
</gene>
<keyword evidence="1" id="KW-0472">Membrane</keyword>
<feature type="transmembrane region" description="Helical" evidence="1">
    <location>
        <begin position="24"/>
        <end position="50"/>
    </location>
</feature>
<proteinExistence type="predicted"/>
<keyword evidence="1" id="KW-0812">Transmembrane</keyword>
<reference evidence="3" key="1">
    <citation type="submission" date="2016-10" db="EMBL/GenBank/DDBJ databases">
        <authorList>
            <person name="Varghese N."/>
            <person name="Submissions S."/>
        </authorList>
    </citation>
    <scope>NUCLEOTIDE SEQUENCE [LARGE SCALE GENOMIC DNA]</scope>
    <source>
        <strain evidence="3">DSM 22427</strain>
    </source>
</reference>
<dbReference type="Proteomes" id="UP000199199">
    <property type="component" value="Unassembled WGS sequence"/>
</dbReference>
<accession>A0A1I6UDN8</accession>
<evidence type="ECO:0000313" key="2">
    <source>
        <dbReference type="EMBL" id="SFS99545.1"/>
    </source>
</evidence>
<dbReference type="EMBL" id="FOZS01000004">
    <property type="protein sequence ID" value="SFS99545.1"/>
    <property type="molecule type" value="Genomic_DNA"/>
</dbReference>
<dbReference type="AlphaFoldDB" id="A0A1I6UDN8"/>
<organism evidence="2 3">
    <name type="scientific">Halostagnicola kamekurae</name>
    <dbReference type="NCBI Taxonomy" id="619731"/>
    <lineage>
        <taxon>Archaea</taxon>
        <taxon>Methanobacteriati</taxon>
        <taxon>Methanobacteriota</taxon>
        <taxon>Stenosarchaea group</taxon>
        <taxon>Halobacteria</taxon>
        <taxon>Halobacteriales</taxon>
        <taxon>Natrialbaceae</taxon>
        <taxon>Halostagnicola</taxon>
    </lineage>
</organism>
<protein>
    <submittedName>
        <fullName evidence="2">Uncharacterized protein</fullName>
    </submittedName>
</protein>
<evidence type="ECO:0000313" key="3">
    <source>
        <dbReference type="Proteomes" id="UP000199199"/>
    </source>
</evidence>
<sequence length="60" mass="6492">MSTIVDPRSVTTLPITNIAVPTTLIVLVLLVVGLISGGLLFGLVYLFYLFSRESKEQPGK</sequence>